<dbReference type="EMBL" id="JBFXLR010000004">
    <property type="protein sequence ID" value="KAL2858849.1"/>
    <property type="molecule type" value="Genomic_DNA"/>
</dbReference>
<keyword evidence="3" id="KW-1185">Reference proteome</keyword>
<protein>
    <submittedName>
        <fullName evidence="2">Uncharacterized protein</fullName>
    </submittedName>
</protein>
<feature type="transmembrane region" description="Helical" evidence="1">
    <location>
        <begin position="5"/>
        <end position="23"/>
    </location>
</feature>
<keyword evidence="1" id="KW-1133">Transmembrane helix</keyword>
<name>A0ABR4L2U6_9EURO</name>
<feature type="transmembrane region" description="Helical" evidence="1">
    <location>
        <begin position="43"/>
        <end position="66"/>
    </location>
</feature>
<proteinExistence type="predicted"/>
<dbReference type="GeneID" id="98153818"/>
<gene>
    <name evidence="2" type="ORF">BJX68DRAFT_227391</name>
</gene>
<accession>A0ABR4L2U6</accession>
<keyword evidence="1" id="KW-0812">Transmembrane</keyword>
<evidence type="ECO:0000256" key="1">
    <source>
        <dbReference type="SAM" id="Phobius"/>
    </source>
</evidence>
<comment type="caution">
    <text evidence="2">The sequence shown here is derived from an EMBL/GenBank/DDBJ whole genome shotgun (WGS) entry which is preliminary data.</text>
</comment>
<evidence type="ECO:0000313" key="2">
    <source>
        <dbReference type="EMBL" id="KAL2858849.1"/>
    </source>
</evidence>
<dbReference type="RefSeq" id="XP_070903813.1">
    <property type="nucleotide sequence ID" value="XM_071038654.1"/>
</dbReference>
<sequence>MLFGIYIRFGYVINSMTISYPYIHGFTNLSNIPVWSVELELSSFFAFQWYLCFCFFLVSVFSIFGLSCSGESCSVL</sequence>
<keyword evidence="1" id="KW-0472">Membrane</keyword>
<evidence type="ECO:0000313" key="3">
    <source>
        <dbReference type="Proteomes" id="UP001610444"/>
    </source>
</evidence>
<dbReference type="Proteomes" id="UP001610444">
    <property type="component" value="Unassembled WGS sequence"/>
</dbReference>
<reference evidence="2 3" key="1">
    <citation type="submission" date="2024-07" db="EMBL/GenBank/DDBJ databases">
        <title>Section-level genome sequencing and comparative genomics of Aspergillus sections Usti and Cavernicolus.</title>
        <authorList>
            <consortium name="Lawrence Berkeley National Laboratory"/>
            <person name="Nybo J.L."/>
            <person name="Vesth T.C."/>
            <person name="Theobald S."/>
            <person name="Frisvad J.C."/>
            <person name="Larsen T.O."/>
            <person name="Kjaerboelling I."/>
            <person name="Rothschild-Mancinelli K."/>
            <person name="Lyhne E.K."/>
            <person name="Kogle M.E."/>
            <person name="Barry K."/>
            <person name="Clum A."/>
            <person name="Na H."/>
            <person name="Ledsgaard L."/>
            <person name="Lin J."/>
            <person name="Lipzen A."/>
            <person name="Kuo A."/>
            <person name="Riley R."/>
            <person name="Mondo S."/>
            <person name="LaButti K."/>
            <person name="Haridas S."/>
            <person name="Pangalinan J."/>
            <person name="Salamov A.A."/>
            <person name="Simmons B.A."/>
            <person name="Magnuson J.K."/>
            <person name="Chen J."/>
            <person name="Drula E."/>
            <person name="Henrissat B."/>
            <person name="Wiebenga A."/>
            <person name="Lubbers R.J."/>
            <person name="Gomes A.C."/>
            <person name="Macurrencykelacurrency M.R."/>
            <person name="Stajich J."/>
            <person name="Grigoriev I.V."/>
            <person name="Mortensen U.H."/>
            <person name="De vries R.P."/>
            <person name="Baker S.E."/>
            <person name="Andersen M.R."/>
        </authorList>
    </citation>
    <scope>NUCLEOTIDE SEQUENCE [LARGE SCALE GENOMIC DNA]</scope>
    <source>
        <strain evidence="2 3">CBS 756.74</strain>
    </source>
</reference>
<organism evidence="2 3">
    <name type="scientific">Aspergillus pseudodeflectus</name>
    <dbReference type="NCBI Taxonomy" id="176178"/>
    <lineage>
        <taxon>Eukaryota</taxon>
        <taxon>Fungi</taxon>
        <taxon>Dikarya</taxon>
        <taxon>Ascomycota</taxon>
        <taxon>Pezizomycotina</taxon>
        <taxon>Eurotiomycetes</taxon>
        <taxon>Eurotiomycetidae</taxon>
        <taxon>Eurotiales</taxon>
        <taxon>Aspergillaceae</taxon>
        <taxon>Aspergillus</taxon>
        <taxon>Aspergillus subgen. Nidulantes</taxon>
    </lineage>
</organism>